<evidence type="ECO:0000256" key="2">
    <source>
        <dbReference type="SAM" id="MobiDB-lite"/>
    </source>
</evidence>
<feature type="region of interest" description="Disordered" evidence="2">
    <location>
        <begin position="1"/>
        <end position="43"/>
    </location>
</feature>
<evidence type="ECO:0000313" key="4">
    <source>
        <dbReference type="Proteomes" id="UP000054270"/>
    </source>
</evidence>
<protein>
    <submittedName>
        <fullName evidence="3">Uncharacterized protein</fullName>
    </submittedName>
</protein>
<accession>A0A0D2P005</accession>
<gene>
    <name evidence="3" type="ORF">HYPSUDRAFT_65728</name>
</gene>
<dbReference type="STRING" id="945553.A0A0D2P005"/>
<feature type="compositionally biased region" description="Pro residues" evidence="2">
    <location>
        <begin position="1"/>
        <end position="21"/>
    </location>
</feature>
<feature type="compositionally biased region" description="Basic and acidic residues" evidence="2">
    <location>
        <begin position="208"/>
        <end position="227"/>
    </location>
</feature>
<evidence type="ECO:0000313" key="3">
    <source>
        <dbReference type="EMBL" id="KJA24239.1"/>
    </source>
</evidence>
<reference evidence="4" key="1">
    <citation type="submission" date="2014-04" db="EMBL/GenBank/DDBJ databases">
        <title>Evolutionary Origins and Diversification of the Mycorrhizal Mutualists.</title>
        <authorList>
            <consortium name="DOE Joint Genome Institute"/>
            <consortium name="Mycorrhizal Genomics Consortium"/>
            <person name="Kohler A."/>
            <person name="Kuo A."/>
            <person name="Nagy L.G."/>
            <person name="Floudas D."/>
            <person name="Copeland A."/>
            <person name="Barry K.W."/>
            <person name="Cichocki N."/>
            <person name="Veneault-Fourrey C."/>
            <person name="LaButti K."/>
            <person name="Lindquist E.A."/>
            <person name="Lipzen A."/>
            <person name="Lundell T."/>
            <person name="Morin E."/>
            <person name="Murat C."/>
            <person name="Riley R."/>
            <person name="Ohm R."/>
            <person name="Sun H."/>
            <person name="Tunlid A."/>
            <person name="Henrissat B."/>
            <person name="Grigoriev I.V."/>
            <person name="Hibbett D.S."/>
            <person name="Martin F."/>
        </authorList>
    </citation>
    <scope>NUCLEOTIDE SEQUENCE [LARGE SCALE GENOMIC DNA]</scope>
    <source>
        <strain evidence="4">FD-334 SS-4</strain>
    </source>
</reference>
<feature type="coiled-coil region" evidence="1">
    <location>
        <begin position="234"/>
        <end position="294"/>
    </location>
</feature>
<sequence length="479" mass="54227">MPPPPPPTAPPPMHPPQPLPQVPQGLRLVVPPPPPPEPSKEEKAALWEERIKLFSESTKAHERCDTLQEEYDTALRATKSTLFESLRTEDQERLRGQLAELARRRDDAQATYQTLRGKLLDTPSWPVAPPPAAREDHERHIELVKYVSELNDTVATMKGLLGEIMPYSYKQPPEPPALSDGELDGRMDVDTPVEGAGAGAQGSRKRQRVDDAADDTERRNFAQHDPDMPTQQELDQCREQLVVFEDQVKSLRNEIAQYELDNAANMAHIVSSKAQEIEAARQKEQRVRDRERRERDAAMRAKIAESQEKVAGCESDITEMAVDVANMMSDVHTLQIELDEETRKRDESRQKMLQLEERLQGYIATQKTTSATLDTLRTALKAYTTRPPSPPMSPAPVAAPYLLETLREPLLDAVRNEMRPLVEQMRTNVEELVAEKNKLVFEATWTKLGQTLHVLMKIKDRLMENQNQAGQPQPQPQLP</sequence>
<name>A0A0D2P005_HYPSF</name>
<evidence type="ECO:0000256" key="1">
    <source>
        <dbReference type="SAM" id="Coils"/>
    </source>
</evidence>
<dbReference type="OMA" id="NIGNHAM"/>
<proteinExistence type="predicted"/>
<feature type="region of interest" description="Disordered" evidence="2">
    <location>
        <begin position="171"/>
        <end position="230"/>
    </location>
</feature>
<dbReference type="Proteomes" id="UP000054270">
    <property type="component" value="Unassembled WGS sequence"/>
</dbReference>
<dbReference type="AlphaFoldDB" id="A0A0D2P005"/>
<feature type="coiled-coil region" evidence="1">
    <location>
        <begin position="331"/>
        <end position="365"/>
    </location>
</feature>
<keyword evidence="4" id="KW-1185">Reference proteome</keyword>
<feature type="coiled-coil region" evidence="1">
    <location>
        <begin position="91"/>
        <end position="118"/>
    </location>
</feature>
<dbReference type="EMBL" id="KN817538">
    <property type="protein sequence ID" value="KJA24239.1"/>
    <property type="molecule type" value="Genomic_DNA"/>
</dbReference>
<keyword evidence="1" id="KW-0175">Coiled coil</keyword>
<dbReference type="OrthoDB" id="2749714at2759"/>
<organism evidence="3 4">
    <name type="scientific">Hypholoma sublateritium (strain FD-334 SS-4)</name>
    <dbReference type="NCBI Taxonomy" id="945553"/>
    <lineage>
        <taxon>Eukaryota</taxon>
        <taxon>Fungi</taxon>
        <taxon>Dikarya</taxon>
        <taxon>Basidiomycota</taxon>
        <taxon>Agaricomycotina</taxon>
        <taxon>Agaricomycetes</taxon>
        <taxon>Agaricomycetidae</taxon>
        <taxon>Agaricales</taxon>
        <taxon>Agaricineae</taxon>
        <taxon>Strophariaceae</taxon>
        <taxon>Hypholoma</taxon>
    </lineage>
</organism>